<dbReference type="Pfam" id="PF07690">
    <property type="entry name" value="MFS_1"/>
    <property type="match status" value="1"/>
</dbReference>
<keyword evidence="5 9" id="KW-1133">Transmembrane helix</keyword>
<dbReference type="Proteomes" id="UP001273166">
    <property type="component" value="Unassembled WGS sequence"/>
</dbReference>
<dbReference type="InterPro" id="IPR044772">
    <property type="entry name" value="NO3_transporter"/>
</dbReference>
<organism evidence="10 11">
    <name type="scientific">Chaetomium strumarium</name>
    <dbReference type="NCBI Taxonomy" id="1170767"/>
    <lineage>
        <taxon>Eukaryota</taxon>
        <taxon>Fungi</taxon>
        <taxon>Dikarya</taxon>
        <taxon>Ascomycota</taxon>
        <taxon>Pezizomycotina</taxon>
        <taxon>Sordariomycetes</taxon>
        <taxon>Sordariomycetidae</taxon>
        <taxon>Sordariales</taxon>
        <taxon>Chaetomiaceae</taxon>
        <taxon>Chaetomium</taxon>
    </lineage>
</organism>
<dbReference type="GO" id="GO:0016020">
    <property type="term" value="C:membrane"/>
    <property type="evidence" value="ECO:0007669"/>
    <property type="project" value="UniProtKB-SubCell"/>
</dbReference>
<feature type="transmembrane region" description="Helical" evidence="9">
    <location>
        <begin position="128"/>
        <end position="148"/>
    </location>
</feature>
<dbReference type="Gene3D" id="1.20.1250.20">
    <property type="entry name" value="MFS general substrate transporter like domains"/>
    <property type="match status" value="2"/>
</dbReference>
<reference evidence="10" key="1">
    <citation type="journal article" date="2023" name="Mol. Phylogenet. Evol.">
        <title>Genome-scale phylogeny and comparative genomics of the fungal order Sordariales.</title>
        <authorList>
            <person name="Hensen N."/>
            <person name="Bonometti L."/>
            <person name="Westerberg I."/>
            <person name="Brannstrom I.O."/>
            <person name="Guillou S."/>
            <person name="Cros-Aarteil S."/>
            <person name="Calhoun S."/>
            <person name="Haridas S."/>
            <person name="Kuo A."/>
            <person name="Mondo S."/>
            <person name="Pangilinan J."/>
            <person name="Riley R."/>
            <person name="LaButti K."/>
            <person name="Andreopoulos B."/>
            <person name="Lipzen A."/>
            <person name="Chen C."/>
            <person name="Yan M."/>
            <person name="Daum C."/>
            <person name="Ng V."/>
            <person name="Clum A."/>
            <person name="Steindorff A."/>
            <person name="Ohm R.A."/>
            <person name="Martin F."/>
            <person name="Silar P."/>
            <person name="Natvig D.O."/>
            <person name="Lalanne C."/>
            <person name="Gautier V."/>
            <person name="Ament-Velasquez S.L."/>
            <person name="Kruys A."/>
            <person name="Hutchinson M.I."/>
            <person name="Powell A.J."/>
            <person name="Barry K."/>
            <person name="Miller A.N."/>
            <person name="Grigoriev I.V."/>
            <person name="Debuchy R."/>
            <person name="Gladieux P."/>
            <person name="Hiltunen Thoren M."/>
            <person name="Johannesson H."/>
        </authorList>
    </citation>
    <scope>NUCLEOTIDE SEQUENCE</scope>
    <source>
        <strain evidence="10">CBS 333.67</strain>
    </source>
</reference>
<evidence type="ECO:0000313" key="10">
    <source>
        <dbReference type="EMBL" id="KAK3310525.1"/>
    </source>
</evidence>
<keyword evidence="6" id="KW-0534">Nitrate assimilation</keyword>
<dbReference type="NCBIfam" id="TIGR00886">
    <property type="entry name" value="2A0108"/>
    <property type="match status" value="1"/>
</dbReference>
<feature type="transmembrane region" description="Helical" evidence="9">
    <location>
        <begin position="103"/>
        <end position="122"/>
    </location>
</feature>
<evidence type="ECO:0000256" key="4">
    <source>
        <dbReference type="ARBA" id="ARBA00022692"/>
    </source>
</evidence>
<feature type="transmembrane region" description="Helical" evidence="9">
    <location>
        <begin position="32"/>
        <end position="54"/>
    </location>
</feature>
<keyword evidence="4 9" id="KW-0812">Transmembrane</keyword>
<dbReference type="InterPro" id="IPR036259">
    <property type="entry name" value="MFS_trans_sf"/>
</dbReference>
<sequence>MGFRLSHLYARPDVNPVTLKARSVPLLNPIDIYGRVFFFSWFGFMVAFWAWYTFPPLLTHTIKNDLQLSPAEVANSNIVSLCATLLVRLVAGPLCDQFGPRQVFGGLLLVGAIPLGLAPLVHNATGLYVSRFFIGILGGSFVPCQVWSTGFFDKNIVGTANALTGGFGNAGGGITYFIMPAVYDALIGARHTPGQAWRLTFLVPLAMVITTGIALIALCPDTPTGKWRDRHLHIRSHAESATSETDADTEIVDVPGRITDRHTPETPLTLSPSPSREKIPAIPIKFDLEAAAVTTKIPQLPVKPKTNANNNKEHEKAAKAEPEPGTKETSLQQTENEIIRPPTWNDSLRVALSPQTIFHMLTYMCSFGTELALNSVLASYYAKNFPATLGQTAAANWAAMFGFLNFVTRPLGGAVSDLLYRYASSSSHHHCQGQGQGRGHSDSMVLWFKKAWIVVCGLASGALLVVIGRVDPREQGVMFGLVAVLAFFVEAGNGANFSLVPHVHPHANGIVSGLTGAGGNLGGVLFAVVFRFMDGGTDYAKGFWVIGVVNLVVCAAVSWIPPLPNKARVGSH</sequence>
<keyword evidence="11" id="KW-1185">Reference proteome</keyword>
<feature type="transmembrane region" description="Helical" evidence="9">
    <location>
        <begin position="477"/>
        <end position="497"/>
    </location>
</feature>
<feature type="transmembrane region" description="Helical" evidence="9">
    <location>
        <begin position="160"/>
        <end position="179"/>
    </location>
</feature>
<evidence type="ECO:0000256" key="1">
    <source>
        <dbReference type="ARBA" id="ARBA00004141"/>
    </source>
</evidence>
<gene>
    <name evidence="10" type="ORF">B0T15DRAFT_41127</name>
</gene>
<reference evidence="10" key="2">
    <citation type="submission" date="2023-06" db="EMBL/GenBank/DDBJ databases">
        <authorList>
            <consortium name="Lawrence Berkeley National Laboratory"/>
            <person name="Mondo S.J."/>
            <person name="Hensen N."/>
            <person name="Bonometti L."/>
            <person name="Westerberg I."/>
            <person name="Brannstrom I.O."/>
            <person name="Guillou S."/>
            <person name="Cros-Aarteil S."/>
            <person name="Calhoun S."/>
            <person name="Haridas S."/>
            <person name="Kuo A."/>
            <person name="Pangilinan J."/>
            <person name="Riley R."/>
            <person name="Labutti K."/>
            <person name="Andreopoulos B."/>
            <person name="Lipzen A."/>
            <person name="Chen C."/>
            <person name="Yanf M."/>
            <person name="Daum C."/>
            <person name="Ng V."/>
            <person name="Clum A."/>
            <person name="Steindorff A."/>
            <person name="Ohm R."/>
            <person name="Martin F."/>
            <person name="Silar P."/>
            <person name="Natvig D."/>
            <person name="Lalanne C."/>
            <person name="Gautier V."/>
            <person name="Ament-Velasquez S.L."/>
            <person name="Kruys A."/>
            <person name="Hutchinson M.I."/>
            <person name="Powell A.J."/>
            <person name="Barry K."/>
            <person name="Miller A.N."/>
            <person name="Grigoriev I.V."/>
            <person name="Debuchy R."/>
            <person name="Gladieux P."/>
            <person name="Thoren M.H."/>
            <person name="Johannesson H."/>
        </authorList>
    </citation>
    <scope>NUCLEOTIDE SEQUENCE</scope>
    <source>
        <strain evidence="10">CBS 333.67</strain>
    </source>
</reference>
<feature type="region of interest" description="Disordered" evidence="8">
    <location>
        <begin position="237"/>
        <end position="275"/>
    </location>
</feature>
<feature type="transmembrane region" description="Helical" evidence="9">
    <location>
        <begin position="509"/>
        <end position="530"/>
    </location>
</feature>
<feature type="compositionally biased region" description="Low complexity" evidence="8">
    <location>
        <begin position="265"/>
        <end position="274"/>
    </location>
</feature>
<dbReference type="InterPro" id="IPR011701">
    <property type="entry name" value="MFS"/>
</dbReference>
<feature type="region of interest" description="Disordered" evidence="8">
    <location>
        <begin position="301"/>
        <end position="336"/>
    </location>
</feature>
<dbReference type="EMBL" id="JAUDZG010000001">
    <property type="protein sequence ID" value="KAK3310525.1"/>
    <property type="molecule type" value="Genomic_DNA"/>
</dbReference>
<name>A0AAJ0H2Y9_9PEZI</name>
<evidence type="ECO:0000256" key="6">
    <source>
        <dbReference type="ARBA" id="ARBA00023063"/>
    </source>
</evidence>
<dbReference type="GeneID" id="87884219"/>
<feature type="transmembrane region" description="Helical" evidence="9">
    <location>
        <begin position="74"/>
        <end position="91"/>
    </location>
</feature>
<dbReference type="SUPFAM" id="SSF103473">
    <property type="entry name" value="MFS general substrate transporter"/>
    <property type="match status" value="1"/>
</dbReference>
<proteinExistence type="inferred from homology"/>
<evidence type="ECO:0000313" key="11">
    <source>
        <dbReference type="Proteomes" id="UP001273166"/>
    </source>
</evidence>
<evidence type="ECO:0000256" key="3">
    <source>
        <dbReference type="ARBA" id="ARBA00022448"/>
    </source>
</evidence>
<evidence type="ECO:0000256" key="9">
    <source>
        <dbReference type="SAM" id="Phobius"/>
    </source>
</evidence>
<keyword evidence="7 9" id="KW-0472">Membrane</keyword>
<dbReference type="GO" id="GO:0042128">
    <property type="term" value="P:nitrate assimilation"/>
    <property type="evidence" value="ECO:0007669"/>
    <property type="project" value="UniProtKB-KW"/>
</dbReference>
<feature type="transmembrane region" description="Helical" evidence="9">
    <location>
        <begin position="542"/>
        <end position="560"/>
    </location>
</feature>
<dbReference type="GO" id="GO:0015113">
    <property type="term" value="F:nitrite transmembrane transporter activity"/>
    <property type="evidence" value="ECO:0007669"/>
    <property type="project" value="InterPro"/>
</dbReference>
<feature type="compositionally biased region" description="Basic and acidic residues" evidence="8">
    <location>
        <begin position="311"/>
        <end position="326"/>
    </location>
</feature>
<comment type="caution">
    <text evidence="10">The sequence shown here is derived from an EMBL/GenBank/DDBJ whole genome shotgun (WGS) entry which is preliminary data.</text>
</comment>
<comment type="subcellular location">
    <subcellularLocation>
        <location evidence="1">Membrane</location>
        <topology evidence="1">Multi-pass membrane protein</topology>
    </subcellularLocation>
</comment>
<evidence type="ECO:0000256" key="8">
    <source>
        <dbReference type="SAM" id="MobiDB-lite"/>
    </source>
</evidence>
<feature type="transmembrane region" description="Helical" evidence="9">
    <location>
        <begin position="199"/>
        <end position="220"/>
    </location>
</feature>
<evidence type="ECO:0000256" key="7">
    <source>
        <dbReference type="ARBA" id="ARBA00023136"/>
    </source>
</evidence>
<keyword evidence="3" id="KW-0813">Transport</keyword>
<accession>A0AAJ0H2Y9</accession>
<feature type="transmembrane region" description="Helical" evidence="9">
    <location>
        <begin position="451"/>
        <end position="470"/>
    </location>
</feature>
<dbReference type="GO" id="GO:0015112">
    <property type="term" value="F:nitrate transmembrane transporter activity"/>
    <property type="evidence" value="ECO:0007669"/>
    <property type="project" value="InterPro"/>
</dbReference>
<feature type="compositionally biased region" description="Polar residues" evidence="8">
    <location>
        <begin position="327"/>
        <end position="336"/>
    </location>
</feature>
<dbReference type="AlphaFoldDB" id="A0AAJ0H2Y9"/>
<comment type="similarity">
    <text evidence="2">Belongs to the major facilitator superfamily. Nitrate/nitrite porter (TC 2.A.1.8) family.</text>
</comment>
<protein>
    <submittedName>
        <fullName evidence="10">Major facilitator superfamily domain-containing protein</fullName>
    </submittedName>
</protein>
<dbReference type="PANTHER" id="PTHR23515">
    <property type="entry name" value="HIGH-AFFINITY NITRATE TRANSPORTER 2.3"/>
    <property type="match status" value="1"/>
</dbReference>
<evidence type="ECO:0000256" key="2">
    <source>
        <dbReference type="ARBA" id="ARBA00008432"/>
    </source>
</evidence>
<dbReference type="InterPro" id="IPR004737">
    <property type="entry name" value="NO3_transporter_NarK/NarU-like"/>
</dbReference>
<evidence type="ECO:0000256" key="5">
    <source>
        <dbReference type="ARBA" id="ARBA00022989"/>
    </source>
</evidence>
<dbReference type="RefSeq" id="XP_062726305.1">
    <property type="nucleotide sequence ID" value="XM_062865390.1"/>
</dbReference>